<dbReference type="Proteomes" id="UP001442364">
    <property type="component" value="Unassembled WGS sequence"/>
</dbReference>
<name>A0ABV1BRX5_9FIRM</name>
<proteinExistence type="predicted"/>
<sequence>MEQVDKHTSNGFSIEITQEYPEVKFYDRYNPAELLKELGMTNETMVEEIRNKMV</sequence>
<accession>A0ABV1BRX5</accession>
<organism evidence="1 2">
    <name type="scientific">[Lactobacillus] rogosae</name>
    <dbReference type="NCBI Taxonomy" id="706562"/>
    <lineage>
        <taxon>Bacteria</taxon>
        <taxon>Bacillati</taxon>
        <taxon>Bacillota</taxon>
        <taxon>Clostridia</taxon>
        <taxon>Lachnospirales</taxon>
        <taxon>Lachnospiraceae</taxon>
        <taxon>Lachnospira</taxon>
    </lineage>
</organism>
<reference evidence="1 2" key="1">
    <citation type="submission" date="2024-03" db="EMBL/GenBank/DDBJ databases">
        <title>Human intestinal bacterial collection.</title>
        <authorList>
            <person name="Pauvert C."/>
            <person name="Hitch T.C.A."/>
            <person name="Clavel T."/>
        </authorList>
    </citation>
    <scope>NUCLEOTIDE SEQUENCE [LARGE SCALE GENOMIC DNA]</scope>
    <source>
        <strain evidence="1 2">CLA-AA-H255</strain>
    </source>
</reference>
<evidence type="ECO:0000313" key="1">
    <source>
        <dbReference type="EMBL" id="MEQ2378510.1"/>
    </source>
</evidence>
<dbReference type="EMBL" id="JBBMER010000001">
    <property type="protein sequence ID" value="MEQ2378510.1"/>
    <property type="molecule type" value="Genomic_DNA"/>
</dbReference>
<evidence type="ECO:0000313" key="2">
    <source>
        <dbReference type="Proteomes" id="UP001442364"/>
    </source>
</evidence>
<keyword evidence="2" id="KW-1185">Reference proteome</keyword>
<protein>
    <submittedName>
        <fullName evidence="1">Uncharacterized protein</fullName>
    </submittedName>
</protein>
<gene>
    <name evidence="1" type="ORF">WMO14_01235</name>
</gene>
<comment type="caution">
    <text evidence="1">The sequence shown here is derived from an EMBL/GenBank/DDBJ whole genome shotgun (WGS) entry which is preliminary data.</text>
</comment>